<dbReference type="GO" id="GO:0005886">
    <property type="term" value="C:plasma membrane"/>
    <property type="evidence" value="ECO:0007669"/>
    <property type="project" value="UniProtKB-SubCell"/>
</dbReference>
<evidence type="ECO:0000256" key="4">
    <source>
        <dbReference type="ARBA" id="ARBA00022448"/>
    </source>
</evidence>
<evidence type="ECO:0000256" key="5">
    <source>
        <dbReference type="ARBA" id="ARBA00022475"/>
    </source>
</evidence>
<accession>A0A1U9NLT7</accession>
<dbReference type="PANTHER" id="PTHR30012">
    <property type="entry name" value="GENERAL SECRETION PATHWAY PROTEIN"/>
    <property type="match status" value="1"/>
</dbReference>
<evidence type="ECO:0000256" key="6">
    <source>
        <dbReference type="ARBA" id="ARBA00022519"/>
    </source>
</evidence>
<keyword evidence="8 12" id="KW-1133">Transmembrane helix</keyword>
<dbReference type="FunFam" id="1.20.81.30:FF:000001">
    <property type="entry name" value="Type II secretion system protein F"/>
    <property type="match status" value="1"/>
</dbReference>
<dbReference type="InterPro" id="IPR042094">
    <property type="entry name" value="T2SS_GspF_sf"/>
</dbReference>
<dbReference type="AlphaFoldDB" id="A0A1U9NLT7"/>
<evidence type="ECO:0000256" key="11">
    <source>
        <dbReference type="RuleBase" id="RU003923"/>
    </source>
</evidence>
<comment type="function">
    <text evidence="1">Component of the type II secretion system inner membrane complex required for the energy-dependent secretion of extracellular factors such as proteases and toxins from the periplasm.</text>
</comment>
<comment type="subcellular location">
    <subcellularLocation>
        <location evidence="2">Cell inner membrane</location>
        <topology evidence="2">Multi-pass membrane protein</topology>
    </subcellularLocation>
    <subcellularLocation>
        <location evidence="11">Cell membrane</location>
        <topology evidence="11">Multi-pass membrane protein</topology>
    </subcellularLocation>
</comment>
<dbReference type="InterPro" id="IPR018076">
    <property type="entry name" value="T2SS_GspF_dom"/>
</dbReference>
<protein>
    <recommendedName>
        <fullName evidence="10">General secretion pathway protein F</fullName>
    </recommendedName>
</protein>
<evidence type="ECO:0000256" key="2">
    <source>
        <dbReference type="ARBA" id="ARBA00004429"/>
    </source>
</evidence>
<evidence type="ECO:0000256" key="8">
    <source>
        <dbReference type="ARBA" id="ARBA00022989"/>
    </source>
</evidence>
<evidence type="ECO:0000256" key="3">
    <source>
        <dbReference type="ARBA" id="ARBA00005745"/>
    </source>
</evidence>
<dbReference type="STRING" id="1936003.STSP2_02089"/>
<comment type="similarity">
    <text evidence="3 11">Belongs to the GSP F family.</text>
</comment>
<proteinExistence type="inferred from homology"/>
<feature type="transmembrane region" description="Helical" evidence="12">
    <location>
        <begin position="133"/>
        <end position="154"/>
    </location>
</feature>
<keyword evidence="15" id="KW-1185">Reference proteome</keyword>
<dbReference type="KEGG" id="alus:STSP2_02089"/>
<feature type="transmembrane region" description="Helical" evidence="12">
    <location>
        <begin position="185"/>
        <end position="205"/>
    </location>
</feature>
<organism evidence="14 15">
    <name type="scientific">Anaerohalosphaera lusitana</name>
    <dbReference type="NCBI Taxonomy" id="1936003"/>
    <lineage>
        <taxon>Bacteria</taxon>
        <taxon>Pseudomonadati</taxon>
        <taxon>Planctomycetota</taxon>
        <taxon>Phycisphaerae</taxon>
        <taxon>Sedimentisphaerales</taxon>
        <taxon>Anaerohalosphaeraceae</taxon>
        <taxon>Anaerohalosphaera</taxon>
    </lineage>
</organism>
<dbReference type="GO" id="GO:0009306">
    <property type="term" value="P:protein secretion"/>
    <property type="evidence" value="ECO:0007669"/>
    <property type="project" value="InterPro"/>
</dbReference>
<evidence type="ECO:0000256" key="10">
    <source>
        <dbReference type="ARBA" id="ARBA00030750"/>
    </source>
</evidence>
<name>A0A1U9NLT7_9BACT</name>
<feature type="domain" description="Type II secretion system protein GspF" evidence="13">
    <location>
        <begin position="32"/>
        <end position="155"/>
    </location>
</feature>
<dbReference type="Gene3D" id="1.20.81.30">
    <property type="entry name" value="Type II secretion system (T2SS), domain F"/>
    <property type="match status" value="2"/>
</dbReference>
<dbReference type="EMBL" id="CP019791">
    <property type="protein sequence ID" value="AQT68912.1"/>
    <property type="molecule type" value="Genomic_DNA"/>
</dbReference>
<sequence length="372" mass="40406">MNPGTLAIKHATISKKAEVSPIKVKQSDLILFTTQLSVMLDSGVVLSDALEAISVQVGPGAFQDMIEDIAERIKNGECLSNALACYPRTFNAMFISMVKASEASGNMSHMLEVLSGYLSSDAQTRKQVKGAMIYPFVMLLTAVAATGSLMFFVLPRFTKIYAAKGAALPGMTQALVNFSKFMGNTTVMAATTTLIICAAIFIHYWKQTVNGQKTLDWIKVHTPIFGPMFVDLIVTRSMRILATMVNTGVSLLDSLEVMQMSCGNYYFRRLWQATDSKIRDGYQLSEAITVAPNSDLIAPGILQMLKAGEKSGKIGSVCEKVSIFYEKKLQNSIKTATALIEPVMILVMGGIIGTIAIALLLPVFRISSVMAH</sequence>
<feature type="domain" description="Type II secretion system protein GspF" evidence="13">
    <location>
        <begin position="239"/>
        <end position="362"/>
    </location>
</feature>
<keyword evidence="9 12" id="KW-0472">Membrane</keyword>
<dbReference type="PANTHER" id="PTHR30012:SF0">
    <property type="entry name" value="TYPE II SECRETION SYSTEM PROTEIN F-RELATED"/>
    <property type="match status" value="1"/>
</dbReference>
<gene>
    <name evidence="14" type="primary">epsF_3</name>
    <name evidence="14" type="ORF">STSP2_02089</name>
</gene>
<dbReference type="Pfam" id="PF00482">
    <property type="entry name" value="T2SSF"/>
    <property type="match status" value="2"/>
</dbReference>
<evidence type="ECO:0000259" key="13">
    <source>
        <dbReference type="Pfam" id="PF00482"/>
    </source>
</evidence>
<reference evidence="15" key="1">
    <citation type="submission" date="2017-02" db="EMBL/GenBank/DDBJ databases">
        <title>Comparative genomics and description of representatives of a novel lineage of planctomycetes thriving in anoxic sediments.</title>
        <authorList>
            <person name="Spring S."/>
            <person name="Bunk B."/>
            <person name="Sproer C."/>
        </authorList>
    </citation>
    <scope>NUCLEOTIDE SEQUENCE [LARGE SCALE GENOMIC DNA]</scope>
    <source>
        <strain evidence="15">ST-NAGAB-D1</strain>
    </source>
</reference>
<dbReference type="PROSITE" id="PS00874">
    <property type="entry name" value="T2SP_F"/>
    <property type="match status" value="1"/>
</dbReference>
<evidence type="ECO:0000256" key="7">
    <source>
        <dbReference type="ARBA" id="ARBA00022692"/>
    </source>
</evidence>
<evidence type="ECO:0000256" key="12">
    <source>
        <dbReference type="SAM" id="Phobius"/>
    </source>
</evidence>
<dbReference type="InterPro" id="IPR001992">
    <property type="entry name" value="T2SS_GspF/T4SS_PilC_CS"/>
</dbReference>
<evidence type="ECO:0000256" key="1">
    <source>
        <dbReference type="ARBA" id="ARBA00002684"/>
    </source>
</evidence>
<keyword evidence="5" id="KW-1003">Cell membrane</keyword>
<evidence type="ECO:0000256" key="9">
    <source>
        <dbReference type="ARBA" id="ARBA00023136"/>
    </source>
</evidence>
<feature type="transmembrane region" description="Helical" evidence="12">
    <location>
        <begin position="343"/>
        <end position="364"/>
    </location>
</feature>
<evidence type="ECO:0000313" key="15">
    <source>
        <dbReference type="Proteomes" id="UP000189674"/>
    </source>
</evidence>
<keyword evidence="6" id="KW-0997">Cell inner membrane</keyword>
<evidence type="ECO:0000313" key="14">
    <source>
        <dbReference type="EMBL" id="AQT68912.1"/>
    </source>
</evidence>
<dbReference type="InterPro" id="IPR003004">
    <property type="entry name" value="GspF/PilC"/>
</dbReference>
<keyword evidence="4 11" id="KW-0813">Transport</keyword>
<dbReference type="RefSeq" id="WP_169853126.1">
    <property type="nucleotide sequence ID" value="NZ_CP019791.1"/>
</dbReference>
<dbReference type="Proteomes" id="UP000189674">
    <property type="component" value="Chromosome"/>
</dbReference>
<keyword evidence="7 11" id="KW-0812">Transmembrane</keyword>
<dbReference type="PRINTS" id="PR00812">
    <property type="entry name" value="BCTERIALGSPF"/>
</dbReference>